<dbReference type="EnsemblPlants" id="TuG1812G0700005350.01.T01">
    <property type="protein sequence ID" value="TuG1812G0700005350.01.T01"/>
    <property type="gene ID" value="TuG1812G0700005350.01"/>
</dbReference>
<reference evidence="3" key="1">
    <citation type="journal article" date="2013" name="Nature">
        <title>Draft genome of the wheat A-genome progenitor Triticum urartu.</title>
        <authorList>
            <person name="Ling H.Q."/>
            <person name="Zhao S."/>
            <person name="Liu D."/>
            <person name="Wang J."/>
            <person name="Sun H."/>
            <person name="Zhang C."/>
            <person name="Fan H."/>
            <person name="Li D."/>
            <person name="Dong L."/>
            <person name="Tao Y."/>
            <person name="Gao C."/>
            <person name="Wu H."/>
            <person name="Li Y."/>
            <person name="Cui Y."/>
            <person name="Guo X."/>
            <person name="Zheng S."/>
            <person name="Wang B."/>
            <person name="Yu K."/>
            <person name="Liang Q."/>
            <person name="Yang W."/>
            <person name="Lou X."/>
            <person name="Chen J."/>
            <person name="Feng M."/>
            <person name="Jian J."/>
            <person name="Zhang X."/>
            <person name="Luo G."/>
            <person name="Jiang Y."/>
            <person name="Liu J."/>
            <person name="Wang Z."/>
            <person name="Sha Y."/>
            <person name="Zhang B."/>
            <person name="Wu H."/>
            <person name="Tang D."/>
            <person name="Shen Q."/>
            <person name="Xue P."/>
            <person name="Zou S."/>
            <person name="Wang X."/>
            <person name="Liu X."/>
            <person name="Wang F."/>
            <person name="Yang Y."/>
            <person name="An X."/>
            <person name="Dong Z."/>
            <person name="Zhang K."/>
            <person name="Zhang X."/>
            <person name="Luo M.C."/>
            <person name="Dvorak J."/>
            <person name="Tong Y."/>
            <person name="Wang J."/>
            <person name="Yang H."/>
            <person name="Li Z."/>
            <person name="Wang D."/>
            <person name="Zhang A."/>
            <person name="Wang J."/>
        </authorList>
    </citation>
    <scope>NUCLEOTIDE SEQUENCE</scope>
    <source>
        <strain evidence="3">cv. G1812</strain>
    </source>
</reference>
<evidence type="ECO:0000313" key="3">
    <source>
        <dbReference type="Proteomes" id="UP000015106"/>
    </source>
</evidence>
<accession>A0A8R7R3V5</accession>
<feature type="region of interest" description="Disordered" evidence="1">
    <location>
        <begin position="1"/>
        <end position="43"/>
    </location>
</feature>
<sequence length="160" mass="17519">MRRPGPWRRPALPSGGGVGSDRLAGPALPSAPRRRRHGGPCSGSLRGVVGVGAAAGSLGTAWRWTGAASGRGFRRRQAVDLSRRLHLVSSMFRSGLYKRERKLAPEVLVTQLKWFQALLGASICKNSRIVEYQVELDLNSFMSPSIKSDKKILSTREKRL</sequence>
<dbReference type="Proteomes" id="UP000015106">
    <property type="component" value="Chromosome 7"/>
</dbReference>
<evidence type="ECO:0000256" key="1">
    <source>
        <dbReference type="SAM" id="MobiDB-lite"/>
    </source>
</evidence>
<reference evidence="2" key="2">
    <citation type="submission" date="2018-03" db="EMBL/GenBank/DDBJ databases">
        <title>The Triticum urartu genome reveals the dynamic nature of wheat genome evolution.</title>
        <authorList>
            <person name="Ling H."/>
            <person name="Ma B."/>
            <person name="Shi X."/>
            <person name="Liu H."/>
            <person name="Dong L."/>
            <person name="Sun H."/>
            <person name="Cao Y."/>
            <person name="Gao Q."/>
            <person name="Zheng S."/>
            <person name="Li Y."/>
            <person name="Yu Y."/>
            <person name="Du H."/>
            <person name="Qi M."/>
            <person name="Li Y."/>
            <person name="Yu H."/>
            <person name="Cui Y."/>
            <person name="Wang N."/>
            <person name="Chen C."/>
            <person name="Wu H."/>
            <person name="Zhao Y."/>
            <person name="Zhang J."/>
            <person name="Li Y."/>
            <person name="Zhou W."/>
            <person name="Zhang B."/>
            <person name="Hu W."/>
            <person name="Eijk M."/>
            <person name="Tang J."/>
            <person name="Witsenboer H."/>
            <person name="Zhao S."/>
            <person name="Li Z."/>
            <person name="Zhang A."/>
            <person name="Wang D."/>
            <person name="Liang C."/>
        </authorList>
    </citation>
    <scope>NUCLEOTIDE SEQUENCE [LARGE SCALE GENOMIC DNA]</scope>
    <source>
        <strain evidence="2">cv. G1812</strain>
    </source>
</reference>
<organism evidence="2 3">
    <name type="scientific">Triticum urartu</name>
    <name type="common">Red wild einkorn</name>
    <name type="synonym">Crithodium urartu</name>
    <dbReference type="NCBI Taxonomy" id="4572"/>
    <lineage>
        <taxon>Eukaryota</taxon>
        <taxon>Viridiplantae</taxon>
        <taxon>Streptophyta</taxon>
        <taxon>Embryophyta</taxon>
        <taxon>Tracheophyta</taxon>
        <taxon>Spermatophyta</taxon>
        <taxon>Magnoliopsida</taxon>
        <taxon>Liliopsida</taxon>
        <taxon>Poales</taxon>
        <taxon>Poaceae</taxon>
        <taxon>BOP clade</taxon>
        <taxon>Pooideae</taxon>
        <taxon>Triticodae</taxon>
        <taxon>Triticeae</taxon>
        <taxon>Triticinae</taxon>
        <taxon>Triticum</taxon>
    </lineage>
</organism>
<dbReference type="AlphaFoldDB" id="A0A8R7R3V5"/>
<proteinExistence type="predicted"/>
<name>A0A8R7R3V5_TRIUA</name>
<keyword evidence="3" id="KW-1185">Reference proteome</keyword>
<dbReference type="Gramene" id="TuG1812G0700005350.01.T01">
    <property type="protein sequence ID" value="TuG1812G0700005350.01.T01"/>
    <property type="gene ID" value="TuG1812G0700005350.01"/>
</dbReference>
<evidence type="ECO:0000313" key="2">
    <source>
        <dbReference type="EnsemblPlants" id="TuG1812G0700005350.01.T01"/>
    </source>
</evidence>
<reference evidence="2" key="3">
    <citation type="submission" date="2022-06" db="UniProtKB">
        <authorList>
            <consortium name="EnsemblPlants"/>
        </authorList>
    </citation>
    <scope>IDENTIFICATION</scope>
</reference>
<protein>
    <submittedName>
        <fullName evidence="2">Uncharacterized protein</fullName>
    </submittedName>
</protein>